<dbReference type="Pfam" id="PF13731">
    <property type="entry name" value="WxL"/>
    <property type="match status" value="1"/>
</dbReference>
<dbReference type="SUPFAM" id="SSF49899">
    <property type="entry name" value="Concanavalin A-like lectins/glucanases"/>
    <property type="match status" value="1"/>
</dbReference>
<proteinExistence type="predicted"/>
<dbReference type="EMBL" id="BAYM01000389">
    <property type="protein sequence ID" value="GAN37975.1"/>
    <property type="molecule type" value="Genomic_DNA"/>
</dbReference>
<name>A0A0C9P0R7_LACPA</name>
<dbReference type="CDD" id="cd01951">
    <property type="entry name" value="lectin_L-type"/>
    <property type="match status" value="1"/>
</dbReference>
<dbReference type="Proteomes" id="UP000032552">
    <property type="component" value="Unassembled WGS sequence"/>
</dbReference>
<dbReference type="Gene3D" id="2.60.120.200">
    <property type="match status" value="1"/>
</dbReference>
<organism evidence="3 4">
    <name type="scientific">Lacticaseibacillus paracasei NRIC 0644</name>
    <dbReference type="NCBI Taxonomy" id="1435038"/>
    <lineage>
        <taxon>Bacteria</taxon>
        <taxon>Bacillati</taxon>
        <taxon>Bacillota</taxon>
        <taxon>Bacilli</taxon>
        <taxon>Lactobacillales</taxon>
        <taxon>Lactobacillaceae</taxon>
        <taxon>Lacticaseibacillus</taxon>
    </lineage>
</organism>
<dbReference type="AlphaFoldDB" id="A0A0C9P0R7"/>
<gene>
    <name evidence="3" type="ORF">LC0644_2564</name>
</gene>
<evidence type="ECO:0000313" key="3">
    <source>
        <dbReference type="EMBL" id="GAN37975.1"/>
    </source>
</evidence>
<comment type="caution">
    <text evidence="3">The sequence shown here is derived from an EMBL/GenBank/DDBJ whole genome shotgun (WGS) entry which is preliminary data.</text>
</comment>
<dbReference type="InterPro" id="IPR013320">
    <property type="entry name" value="ConA-like_dom_sf"/>
</dbReference>
<protein>
    <submittedName>
        <fullName evidence="3">Extracellular protein</fullName>
    </submittedName>
</protein>
<dbReference type="InterPro" id="IPR027994">
    <property type="entry name" value="WxL_dom"/>
</dbReference>
<keyword evidence="1" id="KW-0732">Signal</keyword>
<dbReference type="RefSeq" id="WP_045624475.1">
    <property type="nucleotide sequence ID" value="NZ_BAYM01000389.1"/>
</dbReference>
<accession>A0A0C9P0R7</accession>
<feature type="chain" id="PRO_5038683269" evidence="1">
    <location>
        <begin position="27"/>
        <end position="673"/>
    </location>
</feature>
<feature type="domain" description="WxL" evidence="2">
    <location>
        <begin position="483"/>
        <end position="672"/>
    </location>
</feature>
<dbReference type="InterPro" id="IPR056573">
    <property type="entry name" value="Lectin_L-type_dom"/>
</dbReference>
<reference evidence="4" key="1">
    <citation type="submission" date="2014-05" db="EMBL/GenBank/DDBJ databases">
        <title>Whole genome sequencing of Lactobacillus casei NRIC0644.</title>
        <authorList>
            <person name="Atarashi H."/>
            <person name="Yoshida Y."/>
            <person name="Fujimura S."/>
            <person name="Tanaka N."/>
            <person name="Shiwa Y."/>
            <person name="Yoshikawa H."/>
            <person name="Okada S."/>
            <person name="Nakagawa J."/>
        </authorList>
    </citation>
    <scope>NUCLEOTIDE SEQUENCE [LARGE SCALE GENOMIC DNA]</scope>
    <source>
        <strain evidence="4">NRIC0644</strain>
    </source>
</reference>
<evidence type="ECO:0000313" key="4">
    <source>
        <dbReference type="Proteomes" id="UP000032552"/>
    </source>
</evidence>
<sequence length="673" mass="71772">MKKKTFIMICLTVIFGMVLGPLQSVAAAEATWPSGIYPPPATGSFTSLNGVFDRVSTDSSMIMNGADEVGIELNPDATNQAGSMWSKNPIVDLTKSFKLEMPMFFGNNMISGADGMTFALAGTRPSAKGNSGPSLGAWGGQGGTGLKPESIAAQGLQNSFVVAIDTHKDDMDQNADYPRLNPNQQYIGSGYPGQASMYAIGFPLYKTQLKFTPTTQEPLQKFSDNIKDNVSNNLWHNLTVSWTSSPTGGTLNYQLTYRSGSGSKTTPSRSITWTKDQIKQIFGTDKVYLGFTSGTNSGLVLKYKEPHVLGIKSLADFNTVKGTVTLKRGNDNVTETTRLNIGDKLTYDYALDINNLDGRPWPATKIVLPKGEHLEYLKEDGTAAKAGDTLKIQAMIGSTTQTVDAVVQSDNLSAVISSDKLVLPKNTDSIVKFSLPAQVASHDLVSDQAVTDGAGTLTGGTPVKDYKLINAVDQTNNVKYVIAANPGELTLEKVPGFYFEKLGVSGLEDPTVADVINGIPGQNPFPATSAGIDPTQWLNTLGRKTPAGYDGFISVKDSRPTKPGWTLSLKLSPFTRTEGGYVLGDNGNTDGGKAQIVLIDTNPQAQLKVASIKDNGNDTVVKSMPAGNSDWDLKDDSSTAPITQALMSIEKTPSVHGGKYSSTATWTLANAPQ</sequence>
<evidence type="ECO:0000259" key="2">
    <source>
        <dbReference type="Pfam" id="PF13731"/>
    </source>
</evidence>
<evidence type="ECO:0000256" key="1">
    <source>
        <dbReference type="SAM" id="SignalP"/>
    </source>
</evidence>
<feature type="signal peptide" evidence="1">
    <location>
        <begin position="1"/>
        <end position="26"/>
    </location>
</feature>
<dbReference type="Pfam" id="PF18483">
    <property type="entry name" value="Lectin_L-type_dom"/>
    <property type="match status" value="1"/>
</dbReference>